<evidence type="ECO:0000313" key="3">
    <source>
        <dbReference type="Proteomes" id="UP000245678"/>
    </source>
</evidence>
<keyword evidence="3" id="KW-1185">Reference proteome</keyword>
<accession>A0A316H945</accession>
<keyword evidence="1" id="KW-1133">Transmembrane helix</keyword>
<comment type="caution">
    <text evidence="2">The sequence shown here is derived from an EMBL/GenBank/DDBJ whole genome shotgun (WGS) entry which is preliminary data.</text>
</comment>
<feature type="transmembrane region" description="Helical" evidence="1">
    <location>
        <begin position="45"/>
        <end position="62"/>
    </location>
</feature>
<gene>
    <name evidence="2" type="ORF">LX99_03397</name>
</gene>
<name>A0A316H945_9SPHI</name>
<organism evidence="2 3">
    <name type="scientific">Mucilaginibacter oryzae</name>
    <dbReference type="NCBI Taxonomy" id="468058"/>
    <lineage>
        <taxon>Bacteria</taxon>
        <taxon>Pseudomonadati</taxon>
        <taxon>Bacteroidota</taxon>
        <taxon>Sphingobacteriia</taxon>
        <taxon>Sphingobacteriales</taxon>
        <taxon>Sphingobacteriaceae</taxon>
        <taxon>Mucilaginibacter</taxon>
    </lineage>
</organism>
<sequence length="97" mass="11245">MNTNPVFNRRQNHNNTPASVTLIITNFIVFGLATQMLTSCAGIKSFFWVVLAALAVYNYFTIRKYREEYEKPQIIAYILSLVVMLGLYFVLRYAQHC</sequence>
<dbReference type="AlphaFoldDB" id="A0A316H945"/>
<reference evidence="2 3" key="1">
    <citation type="submission" date="2018-05" db="EMBL/GenBank/DDBJ databases">
        <title>Genomic Encyclopedia of Archaeal and Bacterial Type Strains, Phase II (KMG-II): from individual species to whole genera.</title>
        <authorList>
            <person name="Goeker M."/>
        </authorList>
    </citation>
    <scope>NUCLEOTIDE SEQUENCE [LARGE SCALE GENOMIC DNA]</scope>
    <source>
        <strain evidence="2 3">DSM 19975</strain>
    </source>
</reference>
<keyword evidence="1" id="KW-0472">Membrane</keyword>
<evidence type="ECO:0000256" key="1">
    <source>
        <dbReference type="SAM" id="Phobius"/>
    </source>
</evidence>
<dbReference type="EMBL" id="QGHA01000006">
    <property type="protein sequence ID" value="PWK76531.1"/>
    <property type="molecule type" value="Genomic_DNA"/>
</dbReference>
<dbReference type="Proteomes" id="UP000245678">
    <property type="component" value="Unassembled WGS sequence"/>
</dbReference>
<feature type="transmembrane region" description="Helical" evidence="1">
    <location>
        <begin position="74"/>
        <end position="91"/>
    </location>
</feature>
<dbReference type="RefSeq" id="WP_022831383.1">
    <property type="nucleotide sequence ID" value="NZ_QGHA01000006.1"/>
</dbReference>
<proteinExistence type="predicted"/>
<keyword evidence="1" id="KW-0812">Transmembrane</keyword>
<evidence type="ECO:0000313" key="2">
    <source>
        <dbReference type="EMBL" id="PWK76531.1"/>
    </source>
</evidence>
<feature type="transmembrane region" description="Helical" evidence="1">
    <location>
        <begin position="20"/>
        <end position="38"/>
    </location>
</feature>
<protein>
    <submittedName>
        <fullName evidence="2">Uncharacterized protein</fullName>
    </submittedName>
</protein>